<keyword evidence="3" id="KW-1185">Reference proteome</keyword>
<feature type="transmembrane region" description="Helical" evidence="1">
    <location>
        <begin position="124"/>
        <end position="146"/>
    </location>
</feature>
<dbReference type="AlphaFoldDB" id="A0A927G818"/>
<evidence type="ECO:0000313" key="3">
    <source>
        <dbReference type="Proteomes" id="UP000610846"/>
    </source>
</evidence>
<feature type="transmembrane region" description="Helical" evidence="1">
    <location>
        <begin position="187"/>
        <end position="207"/>
    </location>
</feature>
<feature type="transmembrane region" description="Helical" evidence="1">
    <location>
        <begin position="454"/>
        <end position="474"/>
    </location>
</feature>
<feature type="transmembrane region" description="Helical" evidence="1">
    <location>
        <begin position="83"/>
        <end position="103"/>
    </location>
</feature>
<comment type="caution">
    <text evidence="2">The sequence shown here is derived from an EMBL/GenBank/DDBJ whole genome shotgun (WGS) entry which is preliminary data.</text>
</comment>
<feature type="transmembrane region" description="Helical" evidence="1">
    <location>
        <begin position="339"/>
        <end position="363"/>
    </location>
</feature>
<sequence>MTRSGLGAVLRLQLRTGWVAVVAWVAGLLATYVGTVAAIGTTYGTPEQLATYGATVGSDPTMAAINGTPYGADTLGGVVANEFGFVAAIAVPLMGLLLVARSTRKAEELGLLELVRSRAVGARAPWTAALLVSGGGLVLVGAGAAVTLVVHDVPVPDAALYGASLTALGLVFAGVATLAGQLLRRSAGVVGAGVVVLGAAYVVRAVGDVKGNGWKWLSPLAWEQETRPFADSRAWPLLLALGVFVALAATGLVLVGRRDLGSAAVASRPGPARAGRFGGSQAGLALRLHGPVLLAWAVGAAALGAVFGAFTDDIDDVIAGNPDLQAVFSGGAGTDPTSWYVSFCLVLVLLMAMGAGAQVVGRVRTEETGGRLEPVLARSTSRTSWIATHATVALVGSAVVALGGGIGLAAAVAGTSGDVAGTIGASVAYLPAVLTLPALGVALVGLLPRCTVAMWAALAYVALVELLGEMLRLPDWALQVSPVHATGRLPTDEASGVAVVIVAVVVVALVVAGATGFRHRDVPR</sequence>
<feature type="transmembrane region" description="Helical" evidence="1">
    <location>
        <begin position="384"/>
        <end position="411"/>
    </location>
</feature>
<organism evidence="2 3">
    <name type="scientific">Cellulosimicrobium arenosum</name>
    <dbReference type="NCBI Taxonomy" id="2708133"/>
    <lineage>
        <taxon>Bacteria</taxon>
        <taxon>Bacillati</taxon>
        <taxon>Actinomycetota</taxon>
        <taxon>Actinomycetes</taxon>
        <taxon>Micrococcales</taxon>
        <taxon>Promicromonosporaceae</taxon>
        <taxon>Cellulosimicrobium</taxon>
    </lineage>
</organism>
<protein>
    <recommendedName>
        <fullName evidence="4">Polyketide antibiotic transporter</fullName>
    </recommendedName>
</protein>
<feature type="transmembrane region" description="Helical" evidence="1">
    <location>
        <begin position="494"/>
        <end position="517"/>
    </location>
</feature>
<accession>A0A927G818</accession>
<dbReference type="EMBL" id="JACYHB010000002">
    <property type="protein sequence ID" value="MBD8078274.1"/>
    <property type="molecule type" value="Genomic_DNA"/>
</dbReference>
<dbReference type="Proteomes" id="UP000610846">
    <property type="component" value="Unassembled WGS sequence"/>
</dbReference>
<gene>
    <name evidence="2" type="ORF">IF651_04280</name>
</gene>
<feature type="transmembrane region" description="Helical" evidence="1">
    <location>
        <begin position="21"/>
        <end position="43"/>
    </location>
</feature>
<keyword evidence="1" id="KW-0812">Transmembrane</keyword>
<feature type="transmembrane region" description="Helical" evidence="1">
    <location>
        <begin position="158"/>
        <end position="180"/>
    </location>
</feature>
<proteinExistence type="predicted"/>
<evidence type="ECO:0008006" key="4">
    <source>
        <dbReference type="Google" id="ProtNLM"/>
    </source>
</evidence>
<name>A0A927G818_9MICO</name>
<keyword evidence="1" id="KW-0472">Membrane</keyword>
<evidence type="ECO:0000256" key="1">
    <source>
        <dbReference type="SAM" id="Phobius"/>
    </source>
</evidence>
<reference evidence="2" key="2">
    <citation type="submission" date="2020-09" db="EMBL/GenBank/DDBJ databases">
        <authorList>
            <person name="Yu Y."/>
        </authorList>
    </citation>
    <scope>NUCLEOTIDE SEQUENCE</scope>
    <source>
        <strain evidence="2">KCTC 49039</strain>
    </source>
</reference>
<keyword evidence="1" id="KW-1133">Transmembrane helix</keyword>
<reference evidence="2" key="1">
    <citation type="journal article" date="2018" name="Curr. Microbiol.">
        <title>Cellulosimicrobium arenosum sp. nov., Isolated from Marine Sediment Sand.</title>
        <authorList>
            <person name="Oh M."/>
            <person name="Kim J.H."/>
            <person name="Yoon J.H."/>
            <person name="Schumann P."/>
            <person name="Kim W."/>
        </authorList>
    </citation>
    <scope>NUCLEOTIDE SEQUENCE</scope>
    <source>
        <strain evidence="2">KCTC 49039</strain>
    </source>
</reference>
<evidence type="ECO:0000313" key="2">
    <source>
        <dbReference type="EMBL" id="MBD8078274.1"/>
    </source>
</evidence>
<feature type="transmembrane region" description="Helical" evidence="1">
    <location>
        <begin position="423"/>
        <end position="447"/>
    </location>
</feature>
<feature type="transmembrane region" description="Helical" evidence="1">
    <location>
        <begin position="234"/>
        <end position="255"/>
    </location>
</feature>
<feature type="transmembrane region" description="Helical" evidence="1">
    <location>
        <begin position="292"/>
        <end position="310"/>
    </location>
</feature>
<dbReference type="RefSeq" id="WP_191827827.1">
    <property type="nucleotide sequence ID" value="NZ_JACYHB010000002.1"/>
</dbReference>